<dbReference type="Pfam" id="PF12796">
    <property type="entry name" value="Ank_2"/>
    <property type="match status" value="1"/>
</dbReference>
<dbReference type="PROSITE" id="PS50297">
    <property type="entry name" value="ANK_REP_REGION"/>
    <property type="match status" value="1"/>
</dbReference>
<dbReference type="Proteomes" id="UP001292079">
    <property type="component" value="Unassembled WGS sequence"/>
</dbReference>
<dbReference type="SMART" id="SM00248">
    <property type="entry name" value="ANK"/>
    <property type="match status" value="3"/>
</dbReference>
<organism evidence="2 3">
    <name type="scientific">Schistosoma mekongi</name>
    <name type="common">Parasitic worm</name>
    <dbReference type="NCBI Taxonomy" id="38744"/>
    <lineage>
        <taxon>Eukaryota</taxon>
        <taxon>Metazoa</taxon>
        <taxon>Spiralia</taxon>
        <taxon>Lophotrochozoa</taxon>
        <taxon>Platyhelminthes</taxon>
        <taxon>Trematoda</taxon>
        <taxon>Digenea</taxon>
        <taxon>Strigeidida</taxon>
        <taxon>Schistosomatoidea</taxon>
        <taxon>Schistosomatidae</taxon>
        <taxon>Schistosoma</taxon>
    </lineage>
</organism>
<reference evidence="2" key="2">
    <citation type="journal article" date="2023" name="Infect Dis Poverty">
        <title>Chromosome-scale genome of the human blood fluke Schistosoma mekongi and its implications for public health.</title>
        <authorList>
            <person name="Zhou M."/>
            <person name="Xu L."/>
            <person name="Xu D."/>
            <person name="Chen W."/>
            <person name="Khan J."/>
            <person name="Hu Y."/>
            <person name="Huang H."/>
            <person name="Wei H."/>
            <person name="Zhang Y."/>
            <person name="Chusongsang P."/>
            <person name="Tanasarnprasert K."/>
            <person name="Hu X."/>
            <person name="Limpanont Y."/>
            <person name="Lv Z."/>
        </authorList>
    </citation>
    <scope>NUCLEOTIDE SEQUENCE</scope>
    <source>
        <strain evidence="2">LV_2022a</strain>
    </source>
</reference>
<evidence type="ECO:0000256" key="1">
    <source>
        <dbReference type="PROSITE-ProRule" id="PRU00023"/>
    </source>
</evidence>
<accession>A0AAE1Z4R8</accession>
<evidence type="ECO:0000313" key="3">
    <source>
        <dbReference type="Proteomes" id="UP001292079"/>
    </source>
</evidence>
<evidence type="ECO:0008006" key="4">
    <source>
        <dbReference type="Google" id="ProtNLM"/>
    </source>
</evidence>
<dbReference type="InterPro" id="IPR039323">
    <property type="entry name" value="ANKRD_45/46/60"/>
</dbReference>
<name>A0AAE1Z4R8_SCHME</name>
<dbReference type="PANTHER" id="PTHR22677">
    <property type="entry name" value="ANKYRIN REPEAT DOMAIN-CONTAINING PROTEIN 60"/>
    <property type="match status" value="1"/>
</dbReference>
<keyword evidence="1" id="KW-0040">ANK repeat</keyword>
<evidence type="ECO:0000313" key="2">
    <source>
        <dbReference type="EMBL" id="KAK4467540.1"/>
    </source>
</evidence>
<dbReference type="PANTHER" id="PTHR22677:SF4">
    <property type="entry name" value="USHER SYNDROME TYPE-1G PROTEIN-LIKE PROTEIN"/>
    <property type="match status" value="1"/>
</dbReference>
<dbReference type="InterPro" id="IPR036770">
    <property type="entry name" value="Ankyrin_rpt-contain_sf"/>
</dbReference>
<protein>
    <recommendedName>
        <fullName evidence="4">Ankyrin repeat domain-containing protein</fullName>
    </recommendedName>
</protein>
<comment type="caution">
    <text evidence="2">The sequence shown here is derived from an EMBL/GenBank/DDBJ whole genome shotgun (WGS) entry which is preliminary data.</text>
</comment>
<gene>
    <name evidence="2" type="ORF">MN116_008891</name>
</gene>
<sequence length="318" mass="35968">MTTSHKTTQNAFRVFLSSFLELSYCLNHISSASLVKDVFKEAELCFGISSDLVHISFIDRGDLIDSSSLTESNIVNGSTLHVTTKRSLEVLFKSILTGDISLIVQNSLSKYFPYPNGPFNSMATKYQQDFIASRLNIALLFASSLGLAKVCDTLICLGANVNAKTKFGRTALHIAAAHPFKEVIEDLINRGANIKLKDIFGETALDIARRYGNRHIIKQILRLGWLERCKSSRSQYSSIPLRSFQMCDSAYPKWRRNLLGQIYLQKLTPRGEYFGSRLDAPKWYWPKLDAVLTRRQMYIETRSTSNRTKSAMPFSHSN</sequence>
<dbReference type="PROSITE" id="PS50088">
    <property type="entry name" value="ANK_REPEAT"/>
    <property type="match status" value="1"/>
</dbReference>
<dbReference type="Gene3D" id="1.25.40.20">
    <property type="entry name" value="Ankyrin repeat-containing domain"/>
    <property type="match status" value="1"/>
</dbReference>
<keyword evidence="3" id="KW-1185">Reference proteome</keyword>
<reference evidence="2" key="1">
    <citation type="submission" date="2022-04" db="EMBL/GenBank/DDBJ databases">
        <authorList>
            <person name="Xu L."/>
            <person name="Lv Z."/>
        </authorList>
    </citation>
    <scope>NUCLEOTIDE SEQUENCE</scope>
    <source>
        <strain evidence="2">LV_2022a</strain>
    </source>
</reference>
<proteinExistence type="predicted"/>
<dbReference type="EMBL" id="JALJAT010000018">
    <property type="protein sequence ID" value="KAK4467540.1"/>
    <property type="molecule type" value="Genomic_DNA"/>
</dbReference>
<feature type="repeat" description="ANK" evidence="1">
    <location>
        <begin position="167"/>
        <end position="199"/>
    </location>
</feature>
<dbReference type="InterPro" id="IPR002110">
    <property type="entry name" value="Ankyrin_rpt"/>
</dbReference>
<dbReference type="AlphaFoldDB" id="A0AAE1Z4R8"/>
<dbReference type="SUPFAM" id="SSF48403">
    <property type="entry name" value="Ankyrin repeat"/>
    <property type="match status" value="1"/>
</dbReference>